<dbReference type="RefSeq" id="WP_150164626.1">
    <property type="nucleotide sequence ID" value="NZ_CP029193.1"/>
</dbReference>
<protein>
    <submittedName>
        <fullName evidence="2">Uncharacterized protein</fullName>
    </submittedName>
</protein>
<sequence length="141" mass="14721">MRRPSQWTRTAQHAWRHVAPTAALVSLVATLFMCLAPVAPDGAHEGTGHATVVTRTAPADCSASPRHRAAAVGSPDCPDDDHCCAPSAHGVRATPAPAGPTLADPHRQVPYPQALSAPGPAPEQPSNRGSPDLHMLQVQRT</sequence>
<evidence type="ECO:0000256" key="1">
    <source>
        <dbReference type="SAM" id="MobiDB-lite"/>
    </source>
</evidence>
<organism evidence="2 3">
    <name type="scientific">Streptomyces venezuelae</name>
    <dbReference type="NCBI Taxonomy" id="54571"/>
    <lineage>
        <taxon>Bacteria</taxon>
        <taxon>Bacillati</taxon>
        <taxon>Actinomycetota</taxon>
        <taxon>Actinomycetes</taxon>
        <taxon>Kitasatosporales</taxon>
        <taxon>Streptomycetaceae</taxon>
        <taxon>Streptomyces</taxon>
    </lineage>
</organism>
<reference evidence="2 3" key="1">
    <citation type="submission" date="2018-05" db="EMBL/GenBank/DDBJ databases">
        <title>Streptomyces venezuelae.</title>
        <authorList>
            <person name="Kim W."/>
            <person name="Lee N."/>
            <person name="Cho B.-K."/>
        </authorList>
    </citation>
    <scope>NUCLEOTIDE SEQUENCE [LARGE SCALE GENOMIC DNA]</scope>
    <source>
        <strain evidence="2 3">ATCC 14583</strain>
    </source>
</reference>
<accession>A0A5P2B4R4</accession>
<gene>
    <name evidence="2" type="ORF">DEJ47_02955</name>
</gene>
<proteinExistence type="predicted"/>
<dbReference type="AlphaFoldDB" id="A0A5P2B4R4"/>
<name>A0A5P2B4R4_STRVZ</name>
<evidence type="ECO:0000313" key="2">
    <source>
        <dbReference type="EMBL" id="QES25552.1"/>
    </source>
</evidence>
<dbReference type="Proteomes" id="UP000323046">
    <property type="component" value="Chromosome"/>
</dbReference>
<evidence type="ECO:0000313" key="3">
    <source>
        <dbReference type="Proteomes" id="UP000323046"/>
    </source>
</evidence>
<feature type="region of interest" description="Disordered" evidence="1">
    <location>
        <begin position="58"/>
        <end position="141"/>
    </location>
</feature>
<dbReference type="EMBL" id="CP029193">
    <property type="protein sequence ID" value="QES25552.1"/>
    <property type="molecule type" value="Genomic_DNA"/>
</dbReference>
<dbReference type="OrthoDB" id="4225365at2"/>
<keyword evidence="3" id="KW-1185">Reference proteome</keyword>